<proteinExistence type="predicted"/>
<dbReference type="PANTHER" id="PTHR10492:SF92">
    <property type="entry name" value="ATP-DEPENDENT DNA HELICASE"/>
    <property type="match status" value="1"/>
</dbReference>
<evidence type="ECO:0000313" key="1">
    <source>
        <dbReference type="EnsemblPlants" id="HORVU.MOREX.r3.2HG0136930.1.CDS1"/>
    </source>
</evidence>
<organism evidence="1 2">
    <name type="scientific">Hordeum vulgare subsp. vulgare</name>
    <name type="common">Domesticated barley</name>
    <dbReference type="NCBI Taxonomy" id="112509"/>
    <lineage>
        <taxon>Eukaryota</taxon>
        <taxon>Viridiplantae</taxon>
        <taxon>Streptophyta</taxon>
        <taxon>Embryophyta</taxon>
        <taxon>Tracheophyta</taxon>
        <taxon>Spermatophyta</taxon>
        <taxon>Magnoliopsida</taxon>
        <taxon>Liliopsida</taxon>
        <taxon>Poales</taxon>
        <taxon>Poaceae</taxon>
        <taxon>BOP clade</taxon>
        <taxon>Pooideae</taxon>
        <taxon>Triticodae</taxon>
        <taxon>Triticeae</taxon>
        <taxon>Hordeinae</taxon>
        <taxon>Hordeum</taxon>
    </lineage>
</organism>
<sequence length="236" mass="28483">MIQGKDSYPIYRRRNNVITKMVRKWELDNRWVVPYIPYLLRMFNYHINVEICSSIKVVKYLFKYIYKGHDRACVTVTDKADEVKIDEIKQYRDARWVTPPEAQWRIYGFEVSKIHPPVLQLQLHLPNMHMVSYHSMEKIKNVIDREGTERSMLTAYFEANSLYEKARGILYREFPEHYTWQSQEKFWKQRKRAAIFQVGRIVSARPVEGERYYLRVLLNHVTCALAMKTYEQSMDK</sequence>
<dbReference type="SMR" id="A0A8I6XFF5"/>
<dbReference type="Proteomes" id="UP000011116">
    <property type="component" value="Chromosome 2H"/>
</dbReference>
<name>A0A8I6XFF5_HORVV</name>
<reference evidence="2" key="1">
    <citation type="journal article" date="2012" name="Nature">
        <title>A physical, genetic and functional sequence assembly of the barley genome.</title>
        <authorList>
            <consortium name="The International Barley Genome Sequencing Consortium"/>
            <person name="Mayer K.F."/>
            <person name="Waugh R."/>
            <person name="Brown J.W."/>
            <person name="Schulman A."/>
            <person name="Langridge P."/>
            <person name="Platzer M."/>
            <person name="Fincher G.B."/>
            <person name="Muehlbauer G.J."/>
            <person name="Sato K."/>
            <person name="Close T.J."/>
            <person name="Wise R.P."/>
            <person name="Stein N."/>
        </authorList>
    </citation>
    <scope>NUCLEOTIDE SEQUENCE [LARGE SCALE GENOMIC DNA]</scope>
    <source>
        <strain evidence="2">cv. Morex</strain>
    </source>
</reference>
<evidence type="ECO:0000313" key="2">
    <source>
        <dbReference type="Proteomes" id="UP000011116"/>
    </source>
</evidence>
<dbReference type="Gramene" id="HORVU.MOREX.r3.2HG0136930.1">
    <property type="protein sequence ID" value="HORVU.MOREX.r3.2HG0136930.1.CDS1"/>
    <property type="gene ID" value="HORVU.MOREX.r3.2HG0136930"/>
</dbReference>
<accession>A0A8I6XFF5</accession>
<dbReference type="AlphaFoldDB" id="A0A8I6XFF5"/>
<dbReference type="PANTHER" id="PTHR10492">
    <property type="match status" value="1"/>
</dbReference>
<reference evidence="1" key="3">
    <citation type="submission" date="2022-01" db="UniProtKB">
        <authorList>
            <consortium name="EnsemblPlants"/>
        </authorList>
    </citation>
    <scope>IDENTIFICATION</scope>
    <source>
        <strain evidence="1">subsp. vulgare</strain>
    </source>
</reference>
<dbReference type="EnsemblPlants" id="HORVU.MOREX.r3.2HG0136930.1">
    <property type="protein sequence ID" value="HORVU.MOREX.r3.2HG0136930.1.CDS1"/>
    <property type="gene ID" value="HORVU.MOREX.r3.2HG0136930"/>
</dbReference>
<keyword evidence="2" id="KW-1185">Reference proteome</keyword>
<protein>
    <submittedName>
        <fullName evidence="1">Uncharacterized protein</fullName>
    </submittedName>
</protein>
<reference evidence="1" key="2">
    <citation type="submission" date="2020-10" db="EMBL/GenBank/DDBJ databases">
        <authorList>
            <person name="Scholz U."/>
            <person name="Mascher M."/>
            <person name="Fiebig A."/>
        </authorList>
    </citation>
    <scope>NUCLEOTIDE SEQUENCE [LARGE SCALE GENOMIC DNA]</scope>
    <source>
        <strain evidence="1">cv. Morex</strain>
    </source>
</reference>